<organism evidence="1 2">
    <name type="scientific">Epilithonimonas pallida</name>
    <dbReference type="NCBI Taxonomy" id="373671"/>
    <lineage>
        <taxon>Bacteria</taxon>
        <taxon>Pseudomonadati</taxon>
        <taxon>Bacteroidota</taxon>
        <taxon>Flavobacteriia</taxon>
        <taxon>Flavobacteriales</taxon>
        <taxon>Weeksellaceae</taxon>
        <taxon>Chryseobacterium group</taxon>
        <taxon>Epilithonimonas</taxon>
    </lineage>
</organism>
<comment type="caution">
    <text evidence="1">The sequence shown here is derived from an EMBL/GenBank/DDBJ whole genome shotgun (WGS) entry which is preliminary data.</text>
</comment>
<reference evidence="1 2" key="1">
    <citation type="submission" date="2017-05" db="EMBL/GenBank/DDBJ databases">
        <authorList>
            <person name="Varghese N."/>
            <person name="Submissions S."/>
        </authorList>
    </citation>
    <scope>NUCLEOTIDE SEQUENCE [LARGE SCALE GENOMIC DNA]</scope>
    <source>
        <strain evidence="1 2">DSM 18015</strain>
    </source>
</reference>
<protein>
    <submittedName>
        <fullName evidence="1">Uncharacterized protein</fullName>
    </submittedName>
</protein>
<name>A0ABY1R581_9FLAO</name>
<evidence type="ECO:0000313" key="1">
    <source>
        <dbReference type="EMBL" id="SMP94714.1"/>
    </source>
</evidence>
<gene>
    <name evidence="1" type="ORF">SAMN05421679_106113</name>
</gene>
<sequence>MAKKLLDYTLSDLYEWIEMGRSQNAPEELFEYVNILDKIRAMRLRKDIYGSKDAIIKHLMSFEPSLKDNRYKANLLYSESIEYFYSDENISQRAWKNLYAEELDKAYDLAIALATNTNDVEKASRIKEKAAKIRGLDKDEPEKIPENLFNRPYKIYTMDMNQFEIGSEDRNAAVAWIEENGKKLSVKAIDRIKQEMGASKIKLFLDEAEDPRKD</sequence>
<dbReference type="Proteomes" id="UP001158050">
    <property type="component" value="Unassembled WGS sequence"/>
</dbReference>
<dbReference type="EMBL" id="FXUO01000006">
    <property type="protein sequence ID" value="SMP94714.1"/>
    <property type="molecule type" value="Genomic_DNA"/>
</dbReference>
<keyword evidence="2" id="KW-1185">Reference proteome</keyword>
<proteinExistence type="predicted"/>
<dbReference type="RefSeq" id="WP_283417298.1">
    <property type="nucleotide sequence ID" value="NZ_FXUO01000006.1"/>
</dbReference>
<evidence type="ECO:0000313" key="2">
    <source>
        <dbReference type="Proteomes" id="UP001158050"/>
    </source>
</evidence>
<accession>A0ABY1R581</accession>